<accession>A0ACC0WU15</accession>
<protein>
    <submittedName>
        <fullName evidence="1">Uncharacterized protein</fullName>
    </submittedName>
</protein>
<comment type="caution">
    <text evidence="1">The sequence shown here is derived from an EMBL/GenBank/DDBJ whole genome shotgun (WGS) entry which is preliminary data.</text>
</comment>
<reference evidence="1 2" key="1">
    <citation type="journal article" date="2022" name="bioRxiv">
        <title>The genome of the oomycete Peronosclerospora sorghi, a cosmopolitan pathogen of maize and sorghum, is inflated with dispersed pseudogenes.</title>
        <authorList>
            <person name="Fletcher K."/>
            <person name="Martin F."/>
            <person name="Isakeit T."/>
            <person name="Cavanaugh K."/>
            <person name="Magill C."/>
            <person name="Michelmore R."/>
        </authorList>
    </citation>
    <scope>NUCLEOTIDE SEQUENCE [LARGE SCALE GENOMIC DNA]</scope>
    <source>
        <strain evidence="1">P6</strain>
    </source>
</reference>
<dbReference type="Proteomes" id="UP001163321">
    <property type="component" value="Chromosome 1"/>
</dbReference>
<evidence type="ECO:0000313" key="1">
    <source>
        <dbReference type="EMBL" id="KAI9921867.1"/>
    </source>
</evidence>
<evidence type="ECO:0000313" key="2">
    <source>
        <dbReference type="Proteomes" id="UP001163321"/>
    </source>
</evidence>
<organism evidence="1 2">
    <name type="scientific">Peronosclerospora sorghi</name>
    <dbReference type="NCBI Taxonomy" id="230839"/>
    <lineage>
        <taxon>Eukaryota</taxon>
        <taxon>Sar</taxon>
        <taxon>Stramenopiles</taxon>
        <taxon>Oomycota</taxon>
        <taxon>Peronosporomycetes</taxon>
        <taxon>Peronosporales</taxon>
        <taxon>Peronosporaceae</taxon>
        <taxon>Peronosclerospora</taxon>
    </lineage>
</organism>
<keyword evidence="2" id="KW-1185">Reference proteome</keyword>
<dbReference type="EMBL" id="CM047580">
    <property type="protein sequence ID" value="KAI9921867.1"/>
    <property type="molecule type" value="Genomic_DNA"/>
</dbReference>
<proteinExistence type="predicted"/>
<gene>
    <name evidence="1" type="ORF">PsorP6_001604</name>
</gene>
<sequence length="335" mass="37383">MLYRGAFCDEWEIDELDLERDHQSQEMRDIALSGDGQLMRERVEATCLAIKQVPFALLGELSSGASFAVFDELSFGVLETEVSTKPDIGVIDVPCGTNVVLHEDSPSYSATGCSVVMVPGFTETLFSSSASFVWDASLMRRHSLMVAGGFTLGLVPNNLSIRSKQGHILFNFSPMVPDRQPGSCSAPLGISFLILLQKDFVFRLNLLRTEEREPLLFHGYRENPKCRLLRRQNSPDTHLAGATCYHCQIPGYFQPLHHGSVIAKRVSMPPPRIGGFRRSRCGHCRIKKIIPNKGGEKVGRGVTKKTPMMRKTNGKPWRELEENCGWKTGGRSRQE</sequence>
<name>A0ACC0WU15_9STRA</name>